<dbReference type="Gene3D" id="3.30.457.10">
    <property type="entry name" value="Copper amine oxidase-like, N-terminal domain"/>
    <property type="match status" value="1"/>
</dbReference>
<dbReference type="GO" id="GO:0016810">
    <property type="term" value="F:hydrolase activity, acting on carbon-nitrogen (but not peptide) bonds"/>
    <property type="evidence" value="ECO:0007669"/>
    <property type="project" value="InterPro"/>
</dbReference>
<dbReference type="EMBL" id="SLWV01000010">
    <property type="protein sequence ID" value="TCO74952.1"/>
    <property type="molecule type" value="Genomic_DNA"/>
</dbReference>
<dbReference type="InterPro" id="IPR002509">
    <property type="entry name" value="NODB_dom"/>
</dbReference>
<evidence type="ECO:0000259" key="3">
    <source>
        <dbReference type="PROSITE" id="PS51677"/>
    </source>
</evidence>
<dbReference type="Proteomes" id="UP000294919">
    <property type="component" value="Unassembled WGS sequence"/>
</dbReference>
<feature type="coiled-coil region" evidence="1">
    <location>
        <begin position="158"/>
        <end position="189"/>
    </location>
</feature>
<dbReference type="InterPro" id="IPR011330">
    <property type="entry name" value="Glyco_hydro/deAcase_b/a-brl"/>
</dbReference>
<accession>A0A4R2KQH5</accession>
<keyword evidence="5" id="KW-1185">Reference proteome</keyword>
<feature type="chain" id="PRO_5020198897" evidence="2">
    <location>
        <begin position="23"/>
        <end position="388"/>
    </location>
</feature>
<feature type="signal peptide" evidence="2">
    <location>
        <begin position="1"/>
        <end position="22"/>
    </location>
</feature>
<keyword evidence="2" id="KW-0732">Signal</keyword>
<comment type="caution">
    <text evidence="4">The sequence shown here is derived from an EMBL/GenBank/DDBJ whole genome shotgun (WGS) entry which is preliminary data.</text>
</comment>
<evidence type="ECO:0000313" key="4">
    <source>
        <dbReference type="EMBL" id="TCO74952.1"/>
    </source>
</evidence>
<dbReference type="OrthoDB" id="258610at2"/>
<dbReference type="CDD" id="cd10944">
    <property type="entry name" value="CE4_SmPgdA_like"/>
    <property type="match status" value="1"/>
</dbReference>
<dbReference type="InterPro" id="IPR036582">
    <property type="entry name" value="Mao_N_sf"/>
</dbReference>
<gene>
    <name evidence="4" type="ORF">EV214_11023</name>
</gene>
<dbReference type="InterPro" id="IPR050248">
    <property type="entry name" value="Polysacc_deacetylase_ArnD"/>
</dbReference>
<reference evidence="4 5" key="1">
    <citation type="submission" date="2019-03" db="EMBL/GenBank/DDBJ databases">
        <title>Genomic Encyclopedia of Type Strains, Phase IV (KMG-IV): sequencing the most valuable type-strain genomes for metagenomic binning, comparative biology and taxonomic classification.</title>
        <authorList>
            <person name="Goeker M."/>
        </authorList>
    </citation>
    <scope>NUCLEOTIDE SEQUENCE [LARGE SCALE GENOMIC DNA]</scope>
    <source>
        <strain evidence="4 5">DSM 102940</strain>
    </source>
</reference>
<name>A0A4R2KQH5_9FIRM</name>
<dbReference type="PROSITE" id="PS51677">
    <property type="entry name" value="NODB"/>
    <property type="match status" value="1"/>
</dbReference>
<evidence type="ECO:0000256" key="2">
    <source>
        <dbReference type="SAM" id="SignalP"/>
    </source>
</evidence>
<dbReference type="Pfam" id="PF07833">
    <property type="entry name" value="Cu_amine_oxidN1"/>
    <property type="match status" value="1"/>
</dbReference>
<dbReference type="PANTHER" id="PTHR10587:SF125">
    <property type="entry name" value="POLYSACCHARIDE DEACETYLASE YHEN-RELATED"/>
    <property type="match status" value="1"/>
</dbReference>
<organism evidence="4 5">
    <name type="scientific">Marinisporobacter balticus</name>
    <dbReference type="NCBI Taxonomy" id="2018667"/>
    <lineage>
        <taxon>Bacteria</taxon>
        <taxon>Bacillati</taxon>
        <taxon>Bacillota</taxon>
        <taxon>Clostridia</taxon>
        <taxon>Peptostreptococcales</taxon>
        <taxon>Thermotaleaceae</taxon>
        <taxon>Marinisporobacter</taxon>
    </lineage>
</organism>
<dbReference type="AlphaFoldDB" id="A0A4R2KQH5"/>
<protein>
    <submittedName>
        <fullName evidence="4">Peptidoglycan/xylan/chitin deacetylase (PgdA/CDA1 family)</fullName>
    </submittedName>
</protein>
<dbReference type="Pfam" id="PF01522">
    <property type="entry name" value="Polysacc_deac_1"/>
    <property type="match status" value="1"/>
</dbReference>
<dbReference type="RefSeq" id="WP_132244789.1">
    <property type="nucleotide sequence ID" value="NZ_SLWV01000010.1"/>
</dbReference>
<evidence type="ECO:0000256" key="1">
    <source>
        <dbReference type="SAM" id="Coils"/>
    </source>
</evidence>
<dbReference type="PANTHER" id="PTHR10587">
    <property type="entry name" value="GLYCOSYL TRANSFERASE-RELATED"/>
    <property type="match status" value="1"/>
</dbReference>
<keyword evidence="1" id="KW-0175">Coiled coil</keyword>
<dbReference type="Gene3D" id="3.20.20.370">
    <property type="entry name" value="Glycoside hydrolase/deacetylase"/>
    <property type="match status" value="1"/>
</dbReference>
<feature type="domain" description="NodB homology" evidence="3">
    <location>
        <begin position="191"/>
        <end position="374"/>
    </location>
</feature>
<dbReference type="SUPFAM" id="SSF55383">
    <property type="entry name" value="Copper amine oxidase, domain N"/>
    <property type="match status" value="1"/>
</dbReference>
<proteinExistence type="predicted"/>
<dbReference type="GO" id="GO:0005975">
    <property type="term" value="P:carbohydrate metabolic process"/>
    <property type="evidence" value="ECO:0007669"/>
    <property type="project" value="InterPro"/>
</dbReference>
<evidence type="ECO:0000313" key="5">
    <source>
        <dbReference type="Proteomes" id="UP000294919"/>
    </source>
</evidence>
<dbReference type="SUPFAM" id="SSF88713">
    <property type="entry name" value="Glycoside hydrolase/deacetylase"/>
    <property type="match status" value="1"/>
</dbReference>
<dbReference type="InterPro" id="IPR012854">
    <property type="entry name" value="Cu_amine_oxidase-like_N"/>
</dbReference>
<sequence length="388" mass="44738">MKKCIVCFIVLMSILLPSQSFAINENINNLIYIVVNDELISFQDTYPVVRKGITYVPISVLANHLNITTKWDEKNNSVFLIKGDKEIILDLSVKALFTNEGQIITDCIFLENDRSMAPYKFIANYFDYEVSYIDKGPIARAKNNQLSVKDEDLFSLLQNKIMKEKERVLAEINKKKEEAIRKRLELRKNGKIAYLTFDDGPTKYTGEILDILDEYDCKATFFMLSERIKNNKAVVKEIINNGHSVGLHGVSHSAKKIYRSPATVISEMNICNESLETVVGIRSNLVRVPYGSFPYMKKNYRQAVETAGYKMWDWNVDSKDSLVKYVAPKDILQNVKKQVTRQKVPVILLHERKGTVETLPDILKYLKENRYVTVPIDKNENPINFWNK</sequence>